<dbReference type="FunFam" id="3.30.200.20:FF:000103">
    <property type="entry name" value="Protein kinase C"/>
    <property type="match status" value="1"/>
</dbReference>
<dbReference type="Pfam" id="PF00069">
    <property type="entry name" value="Pkinase"/>
    <property type="match status" value="1"/>
</dbReference>
<dbReference type="Gene3D" id="3.30.200.20">
    <property type="entry name" value="Phosphorylase Kinase, domain 1"/>
    <property type="match status" value="1"/>
</dbReference>
<dbReference type="InterPro" id="IPR008271">
    <property type="entry name" value="Ser/Thr_kinase_AS"/>
</dbReference>
<dbReference type="AlphaFoldDB" id="A0A8K0K7K2"/>
<accession>A0A8K0K7K2</accession>
<dbReference type="Proteomes" id="UP000792457">
    <property type="component" value="Unassembled WGS sequence"/>
</dbReference>
<dbReference type="InterPro" id="IPR000719">
    <property type="entry name" value="Prot_kinase_dom"/>
</dbReference>
<dbReference type="PANTHER" id="PTHR24356">
    <property type="entry name" value="SERINE/THREONINE-PROTEIN KINASE"/>
    <property type="match status" value="1"/>
</dbReference>
<dbReference type="Gene3D" id="1.10.510.10">
    <property type="entry name" value="Transferase(Phosphotransferase) domain 1"/>
    <property type="match status" value="1"/>
</dbReference>
<dbReference type="InterPro" id="IPR050236">
    <property type="entry name" value="Ser_Thr_kinase_AGC"/>
</dbReference>
<dbReference type="EC" id="2.7.11.1" evidence="1"/>
<dbReference type="FunFam" id="1.10.510.10:FF:000634">
    <property type="entry name" value="Protein kinase C"/>
    <property type="match status" value="1"/>
</dbReference>
<reference evidence="10" key="1">
    <citation type="submission" date="2013-04" db="EMBL/GenBank/DDBJ databases">
        <authorList>
            <person name="Qu J."/>
            <person name="Murali S.C."/>
            <person name="Bandaranaike D."/>
            <person name="Bellair M."/>
            <person name="Blankenburg K."/>
            <person name="Chao H."/>
            <person name="Dinh H."/>
            <person name="Doddapaneni H."/>
            <person name="Downs B."/>
            <person name="Dugan-Rocha S."/>
            <person name="Elkadiri S."/>
            <person name="Gnanaolivu R.D."/>
            <person name="Hernandez B."/>
            <person name="Javaid M."/>
            <person name="Jayaseelan J.C."/>
            <person name="Lee S."/>
            <person name="Li M."/>
            <person name="Ming W."/>
            <person name="Munidasa M."/>
            <person name="Muniz J."/>
            <person name="Nguyen L."/>
            <person name="Ongeri F."/>
            <person name="Osuji N."/>
            <person name="Pu L.-L."/>
            <person name="Puazo M."/>
            <person name="Qu C."/>
            <person name="Quiroz J."/>
            <person name="Raj R."/>
            <person name="Weissenberger G."/>
            <person name="Xin Y."/>
            <person name="Zou X."/>
            <person name="Han Y."/>
            <person name="Richards S."/>
            <person name="Worley K."/>
            <person name="Muzny D."/>
            <person name="Gibbs R."/>
        </authorList>
    </citation>
    <scope>NUCLEOTIDE SEQUENCE</scope>
    <source>
        <strain evidence="10">Sampled in the wild</strain>
    </source>
</reference>
<dbReference type="GO" id="GO:0035556">
    <property type="term" value="P:intracellular signal transduction"/>
    <property type="evidence" value="ECO:0007669"/>
    <property type="project" value="TreeGrafter"/>
</dbReference>
<dbReference type="EMBL" id="KZ308405">
    <property type="protein sequence ID" value="KAG8228989.1"/>
    <property type="molecule type" value="Genomic_DNA"/>
</dbReference>
<evidence type="ECO:0000313" key="11">
    <source>
        <dbReference type="Proteomes" id="UP000792457"/>
    </source>
</evidence>
<evidence type="ECO:0000256" key="3">
    <source>
        <dbReference type="ARBA" id="ARBA00022679"/>
    </source>
</evidence>
<protein>
    <recommendedName>
        <fullName evidence="1">non-specific serine/threonine protein kinase</fullName>
        <ecNumber evidence="1">2.7.11.1</ecNumber>
    </recommendedName>
</protein>
<evidence type="ECO:0000313" key="10">
    <source>
        <dbReference type="EMBL" id="KAG8228989.1"/>
    </source>
</evidence>
<evidence type="ECO:0000259" key="9">
    <source>
        <dbReference type="PROSITE" id="PS50011"/>
    </source>
</evidence>
<comment type="catalytic activity">
    <reaction evidence="7">
        <text>L-threonyl-[protein] + ATP = O-phospho-L-threonyl-[protein] + ADP + H(+)</text>
        <dbReference type="Rhea" id="RHEA:46608"/>
        <dbReference type="Rhea" id="RHEA-COMP:11060"/>
        <dbReference type="Rhea" id="RHEA-COMP:11605"/>
        <dbReference type="ChEBI" id="CHEBI:15378"/>
        <dbReference type="ChEBI" id="CHEBI:30013"/>
        <dbReference type="ChEBI" id="CHEBI:30616"/>
        <dbReference type="ChEBI" id="CHEBI:61977"/>
        <dbReference type="ChEBI" id="CHEBI:456216"/>
        <dbReference type="EC" id="2.7.11.1"/>
    </reaction>
</comment>
<feature type="non-terminal residue" evidence="10">
    <location>
        <position position="154"/>
    </location>
</feature>
<evidence type="ECO:0000256" key="7">
    <source>
        <dbReference type="ARBA" id="ARBA00047899"/>
    </source>
</evidence>
<evidence type="ECO:0000256" key="4">
    <source>
        <dbReference type="ARBA" id="ARBA00022741"/>
    </source>
</evidence>
<keyword evidence="6" id="KW-0067">ATP-binding</keyword>
<dbReference type="PROSITE" id="PS50011">
    <property type="entry name" value="PROTEIN_KINASE_DOM"/>
    <property type="match status" value="1"/>
</dbReference>
<evidence type="ECO:0000256" key="1">
    <source>
        <dbReference type="ARBA" id="ARBA00012513"/>
    </source>
</evidence>
<keyword evidence="2" id="KW-0723">Serine/threonine-protein kinase</keyword>
<comment type="catalytic activity">
    <reaction evidence="8">
        <text>L-seryl-[protein] + ATP = O-phospho-L-seryl-[protein] + ADP + H(+)</text>
        <dbReference type="Rhea" id="RHEA:17989"/>
        <dbReference type="Rhea" id="RHEA-COMP:9863"/>
        <dbReference type="Rhea" id="RHEA-COMP:11604"/>
        <dbReference type="ChEBI" id="CHEBI:15378"/>
        <dbReference type="ChEBI" id="CHEBI:29999"/>
        <dbReference type="ChEBI" id="CHEBI:30616"/>
        <dbReference type="ChEBI" id="CHEBI:83421"/>
        <dbReference type="ChEBI" id="CHEBI:456216"/>
        <dbReference type="EC" id="2.7.11.1"/>
    </reaction>
</comment>
<dbReference type="SMART" id="SM00220">
    <property type="entry name" value="S_TKc"/>
    <property type="match status" value="1"/>
</dbReference>
<keyword evidence="3" id="KW-0808">Transferase</keyword>
<name>A0A8K0K7K2_LADFU</name>
<evidence type="ECO:0000256" key="8">
    <source>
        <dbReference type="ARBA" id="ARBA00048679"/>
    </source>
</evidence>
<sequence length="154" mass="18012">MAVLRDTDRHYAIKCLKKQSVIEEEDVECTLIERKVLSLATSHPFLCHLYCTFQSETHLFFVMEYLNGGDLMFHIQRYGKFEQERAQFYAAEIVSGLKFLHKKSIVYRDLKLDNILLDYQGHIRIADFGMCKLQIFLDRTADSFCGTPDYIAPE</sequence>
<proteinExistence type="predicted"/>
<dbReference type="GO" id="GO:0004674">
    <property type="term" value="F:protein serine/threonine kinase activity"/>
    <property type="evidence" value="ECO:0007669"/>
    <property type="project" value="UniProtKB-KW"/>
</dbReference>
<dbReference type="PANTHER" id="PTHR24356:SF347">
    <property type="entry name" value="PROTEIN KINASE C DELTA TYPE HOMOLOG-RELATED"/>
    <property type="match status" value="1"/>
</dbReference>
<comment type="caution">
    <text evidence="10">The sequence shown here is derived from an EMBL/GenBank/DDBJ whole genome shotgun (WGS) entry which is preliminary data.</text>
</comment>
<organism evidence="10 11">
    <name type="scientific">Ladona fulva</name>
    <name type="common">Scarce chaser dragonfly</name>
    <name type="synonym">Libellula fulva</name>
    <dbReference type="NCBI Taxonomy" id="123851"/>
    <lineage>
        <taxon>Eukaryota</taxon>
        <taxon>Metazoa</taxon>
        <taxon>Ecdysozoa</taxon>
        <taxon>Arthropoda</taxon>
        <taxon>Hexapoda</taxon>
        <taxon>Insecta</taxon>
        <taxon>Pterygota</taxon>
        <taxon>Palaeoptera</taxon>
        <taxon>Odonata</taxon>
        <taxon>Epiprocta</taxon>
        <taxon>Anisoptera</taxon>
        <taxon>Libelluloidea</taxon>
        <taxon>Libellulidae</taxon>
        <taxon>Ladona</taxon>
    </lineage>
</organism>
<dbReference type="InterPro" id="IPR011009">
    <property type="entry name" value="Kinase-like_dom_sf"/>
</dbReference>
<keyword evidence="5" id="KW-0418">Kinase</keyword>
<evidence type="ECO:0000256" key="2">
    <source>
        <dbReference type="ARBA" id="ARBA00022527"/>
    </source>
</evidence>
<evidence type="ECO:0000256" key="5">
    <source>
        <dbReference type="ARBA" id="ARBA00022777"/>
    </source>
</evidence>
<feature type="domain" description="Protein kinase" evidence="9">
    <location>
        <begin position="1"/>
        <end position="154"/>
    </location>
</feature>
<evidence type="ECO:0000256" key="6">
    <source>
        <dbReference type="ARBA" id="ARBA00022840"/>
    </source>
</evidence>
<dbReference type="PROSITE" id="PS00108">
    <property type="entry name" value="PROTEIN_KINASE_ST"/>
    <property type="match status" value="1"/>
</dbReference>
<gene>
    <name evidence="10" type="ORF">J437_LFUL006937</name>
</gene>
<keyword evidence="4" id="KW-0547">Nucleotide-binding</keyword>
<dbReference type="SUPFAM" id="SSF56112">
    <property type="entry name" value="Protein kinase-like (PK-like)"/>
    <property type="match status" value="1"/>
</dbReference>
<dbReference type="GO" id="GO:0005524">
    <property type="term" value="F:ATP binding"/>
    <property type="evidence" value="ECO:0007669"/>
    <property type="project" value="UniProtKB-KW"/>
</dbReference>
<keyword evidence="11" id="KW-1185">Reference proteome</keyword>
<reference evidence="10" key="2">
    <citation type="submission" date="2017-10" db="EMBL/GenBank/DDBJ databases">
        <title>Ladona fulva Genome sequencing and assembly.</title>
        <authorList>
            <person name="Murali S."/>
            <person name="Richards S."/>
            <person name="Bandaranaike D."/>
            <person name="Bellair M."/>
            <person name="Blankenburg K."/>
            <person name="Chao H."/>
            <person name="Dinh H."/>
            <person name="Doddapaneni H."/>
            <person name="Dugan-Rocha S."/>
            <person name="Elkadiri S."/>
            <person name="Gnanaolivu R."/>
            <person name="Hernandez B."/>
            <person name="Skinner E."/>
            <person name="Javaid M."/>
            <person name="Lee S."/>
            <person name="Li M."/>
            <person name="Ming W."/>
            <person name="Munidasa M."/>
            <person name="Muniz J."/>
            <person name="Nguyen L."/>
            <person name="Hughes D."/>
            <person name="Osuji N."/>
            <person name="Pu L.-L."/>
            <person name="Puazo M."/>
            <person name="Qu C."/>
            <person name="Quiroz J."/>
            <person name="Raj R."/>
            <person name="Weissenberger G."/>
            <person name="Xin Y."/>
            <person name="Zou X."/>
            <person name="Han Y."/>
            <person name="Worley K."/>
            <person name="Muzny D."/>
            <person name="Gibbs R."/>
        </authorList>
    </citation>
    <scope>NUCLEOTIDE SEQUENCE</scope>
    <source>
        <strain evidence="10">Sampled in the wild</strain>
    </source>
</reference>
<dbReference type="OrthoDB" id="10047816at2759"/>